<evidence type="ECO:0000256" key="1">
    <source>
        <dbReference type="SAM" id="MobiDB-lite"/>
    </source>
</evidence>
<dbReference type="EMBL" id="AP014960">
    <property type="protein sequence ID" value="BAS88483.1"/>
    <property type="molecule type" value="Genomic_DNA"/>
</dbReference>
<feature type="region of interest" description="Disordered" evidence="1">
    <location>
        <begin position="1"/>
        <end position="53"/>
    </location>
</feature>
<dbReference type="AlphaFoldDB" id="A0A0P0W894"/>
<evidence type="ECO:0000313" key="3">
    <source>
        <dbReference type="Proteomes" id="UP000059680"/>
    </source>
</evidence>
<proteinExistence type="predicted"/>
<reference evidence="2 3" key="3">
    <citation type="journal article" date="2013" name="Rice">
        <title>Improvement of the Oryza sativa Nipponbare reference genome using next generation sequence and optical map data.</title>
        <authorList>
            <person name="Kawahara Y."/>
            <person name="de la Bastide M."/>
            <person name="Hamilton J.P."/>
            <person name="Kanamori H."/>
            <person name="McCombie W.R."/>
            <person name="Ouyang S."/>
            <person name="Schwartz D.C."/>
            <person name="Tanaka T."/>
            <person name="Wu J."/>
            <person name="Zhou S."/>
            <person name="Childs K.L."/>
            <person name="Davidson R.M."/>
            <person name="Lin H."/>
            <person name="Quesada-Ocampo L."/>
            <person name="Vaillancourt B."/>
            <person name="Sakai H."/>
            <person name="Lee S.S."/>
            <person name="Kim J."/>
            <person name="Numa H."/>
            <person name="Itoh T."/>
            <person name="Buell C.R."/>
            <person name="Matsumoto T."/>
        </authorList>
    </citation>
    <scope>NUCLEOTIDE SEQUENCE [LARGE SCALE GENOMIC DNA]</scope>
    <source>
        <strain evidence="3">cv. Nipponbare</strain>
    </source>
</reference>
<dbReference type="InParanoid" id="A0A0P0W894"/>
<reference evidence="2 3" key="2">
    <citation type="journal article" date="2013" name="Plant Cell Physiol.">
        <title>Rice Annotation Project Database (RAP-DB): an integrative and interactive database for rice genomics.</title>
        <authorList>
            <person name="Sakai H."/>
            <person name="Lee S.S."/>
            <person name="Tanaka T."/>
            <person name="Numa H."/>
            <person name="Kim J."/>
            <person name="Kawahara Y."/>
            <person name="Wakimoto H."/>
            <person name="Yang C.C."/>
            <person name="Iwamoto M."/>
            <person name="Abe T."/>
            <person name="Yamada Y."/>
            <person name="Muto A."/>
            <person name="Inokuchi H."/>
            <person name="Ikemura T."/>
            <person name="Matsumoto T."/>
            <person name="Sasaki T."/>
            <person name="Itoh T."/>
        </authorList>
    </citation>
    <scope>NUCLEOTIDE SEQUENCE [LARGE SCALE GENOMIC DNA]</scope>
    <source>
        <strain evidence="3">cv. Nipponbare</strain>
    </source>
</reference>
<keyword evidence="3" id="KW-1185">Reference proteome</keyword>
<protein>
    <submittedName>
        <fullName evidence="2">Os04g0304900 protein</fullName>
    </submittedName>
</protein>
<feature type="compositionally biased region" description="Low complexity" evidence="1">
    <location>
        <begin position="36"/>
        <end position="53"/>
    </location>
</feature>
<name>A0A0P0W894_ORYSJ</name>
<feature type="compositionally biased region" description="Basic residues" evidence="1">
    <location>
        <begin position="24"/>
        <end position="34"/>
    </location>
</feature>
<dbReference type="Proteomes" id="UP000059680">
    <property type="component" value="Chromosome 4"/>
</dbReference>
<dbReference type="PaxDb" id="39947-A0A0P0W894"/>
<organism evidence="2 3">
    <name type="scientific">Oryza sativa subsp. japonica</name>
    <name type="common">Rice</name>
    <dbReference type="NCBI Taxonomy" id="39947"/>
    <lineage>
        <taxon>Eukaryota</taxon>
        <taxon>Viridiplantae</taxon>
        <taxon>Streptophyta</taxon>
        <taxon>Embryophyta</taxon>
        <taxon>Tracheophyta</taxon>
        <taxon>Spermatophyta</taxon>
        <taxon>Magnoliopsida</taxon>
        <taxon>Liliopsida</taxon>
        <taxon>Poales</taxon>
        <taxon>Poaceae</taxon>
        <taxon>BOP clade</taxon>
        <taxon>Oryzoideae</taxon>
        <taxon>Oryzeae</taxon>
        <taxon>Oryzinae</taxon>
        <taxon>Oryza</taxon>
        <taxon>Oryza sativa</taxon>
    </lineage>
</organism>
<reference evidence="3" key="1">
    <citation type="journal article" date="2005" name="Nature">
        <title>The map-based sequence of the rice genome.</title>
        <authorList>
            <consortium name="International rice genome sequencing project (IRGSP)"/>
            <person name="Matsumoto T."/>
            <person name="Wu J."/>
            <person name="Kanamori H."/>
            <person name="Katayose Y."/>
            <person name="Fujisawa M."/>
            <person name="Namiki N."/>
            <person name="Mizuno H."/>
            <person name="Yamamoto K."/>
            <person name="Antonio B.A."/>
            <person name="Baba T."/>
            <person name="Sakata K."/>
            <person name="Nagamura Y."/>
            <person name="Aoki H."/>
            <person name="Arikawa K."/>
            <person name="Arita K."/>
            <person name="Bito T."/>
            <person name="Chiden Y."/>
            <person name="Fujitsuka N."/>
            <person name="Fukunaka R."/>
            <person name="Hamada M."/>
            <person name="Harada C."/>
            <person name="Hayashi A."/>
            <person name="Hijishita S."/>
            <person name="Honda M."/>
            <person name="Hosokawa S."/>
            <person name="Ichikawa Y."/>
            <person name="Idonuma A."/>
            <person name="Iijima M."/>
            <person name="Ikeda M."/>
            <person name="Ikeno M."/>
            <person name="Ito K."/>
            <person name="Ito S."/>
            <person name="Ito T."/>
            <person name="Ito Y."/>
            <person name="Ito Y."/>
            <person name="Iwabuchi A."/>
            <person name="Kamiya K."/>
            <person name="Karasawa W."/>
            <person name="Kurita K."/>
            <person name="Katagiri S."/>
            <person name="Kikuta A."/>
            <person name="Kobayashi H."/>
            <person name="Kobayashi N."/>
            <person name="Machita K."/>
            <person name="Maehara T."/>
            <person name="Masukawa M."/>
            <person name="Mizubayashi T."/>
            <person name="Mukai Y."/>
            <person name="Nagasaki H."/>
            <person name="Nagata Y."/>
            <person name="Naito S."/>
            <person name="Nakashima M."/>
            <person name="Nakama Y."/>
            <person name="Nakamichi Y."/>
            <person name="Nakamura M."/>
            <person name="Meguro A."/>
            <person name="Negishi M."/>
            <person name="Ohta I."/>
            <person name="Ohta T."/>
            <person name="Okamoto M."/>
            <person name="Ono N."/>
            <person name="Saji S."/>
            <person name="Sakaguchi M."/>
            <person name="Sakai K."/>
            <person name="Shibata M."/>
            <person name="Shimokawa T."/>
            <person name="Song J."/>
            <person name="Takazaki Y."/>
            <person name="Terasawa K."/>
            <person name="Tsugane M."/>
            <person name="Tsuji K."/>
            <person name="Ueda S."/>
            <person name="Waki K."/>
            <person name="Yamagata H."/>
            <person name="Yamamoto M."/>
            <person name="Yamamoto S."/>
            <person name="Yamane H."/>
            <person name="Yoshiki S."/>
            <person name="Yoshihara R."/>
            <person name="Yukawa K."/>
            <person name="Zhong H."/>
            <person name="Yano M."/>
            <person name="Yuan Q."/>
            <person name="Ouyang S."/>
            <person name="Liu J."/>
            <person name="Jones K.M."/>
            <person name="Gansberger K."/>
            <person name="Moffat K."/>
            <person name="Hill J."/>
            <person name="Bera J."/>
            <person name="Fadrosh D."/>
            <person name="Jin S."/>
            <person name="Johri S."/>
            <person name="Kim M."/>
            <person name="Overton L."/>
            <person name="Reardon M."/>
            <person name="Tsitrin T."/>
            <person name="Vuong H."/>
            <person name="Weaver B."/>
            <person name="Ciecko A."/>
            <person name="Tallon L."/>
            <person name="Jackson J."/>
            <person name="Pai G."/>
            <person name="Aken S.V."/>
            <person name="Utterback T."/>
            <person name="Reidmuller S."/>
            <person name="Feldblyum T."/>
            <person name="Hsiao J."/>
            <person name="Zismann V."/>
            <person name="Iobst S."/>
            <person name="de Vazeille A.R."/>
            <person name="Buell C.R."/>
            <person name="Ying K."/>
            <person name="Li Y."/>
            <person name="Lu T."/>
            <person name="Huang Y."/>
            <person name="Zhao Q."/>
            <person name="Feng Q."/>
            <person name="Zhang L."/>
            <person name="Zhu J."/>
            <person name="Weng Q."/>
            <person name="Mu J."/>
            <person name="Lu Y."/>
            <person name="Fan D."/>
            <person name="Liu Y."/>
            <person name="Guan J."/>
            <person name="Zhang Y."/>
            <person name="Yu S."/>
            <person name="Liu X."/>
            <person name="Zhang Y."/>
            <person name="Hong G."/>
            <person name="Han B."/>
            <person name="Choisne N."/>
            <person name="Demange N."/>
            <person name="Orjeda G."/>
            <person name="Samain S."/>
            <person name="Cattolico L."/>
            <person name="Pelletier E."/>
            <person name="Couloux A."/>
            <person name="Segurens B."/>
            <person name="Wincker P."/>
            <person name="D'Hont A."/>
            <person name="Scarpelli C."/>
            <person name="Weissenbach J."/>
            <person name="Salanoubat M."/>
            <person name="Quetier F."/>
            <person name="Yu Y."/>
            <person name="Kim H.R."/>
            <person name="Rambo T."/>
            <person name="Currie J."/>
            <person name="Collura K."/>
            <person name="Luo M."/>
            <person name="Yang T."/>
            <person name="Ammiraju J.S.S."/>
            <person name="Engler F."/>
            <person name="Soderlund C."/>
            <person name="Wing R.A."/>
            <person name="Palmer L.E."/>
            <person name="de la Bastide M."/>
            <person name="Spiegel L."/>
            <person name="Nascimento L."/>
            <person name="Zutavern T."/>
            <person name="O'Shaughnessy A."/>
            <person name="Dike S."/>
            <person name="Dedhia N."/>
            <person name="Preston R."/>
            <person name="Balija V."/>
            <person name="McCombie W.R."/>
            <person name="Chow T."/>
            <person name="Chen H."/>
            <person name="Chung M."/>
            <person name="Chen C."/>
            <person name="Shaw J."/>
            <person name="Wu H."/>
            <person name="Hsiao K."/>
            <person name="Chao Y."/>
            <person name="Chu M."/>
            <person name="Cheng C."/>
            <person name="Hour A."/>
            <person name="Lee P."/>
            <person name="Lin S."/>
            <person name="Lin Y."/>
            <person name="Liou J."/>
            <person name="Liu S."/>
            <person name="Hsing Y."/>
            <person name="Raghuvanshi S."/>
            <person name="Mohanty A."/>
            <person name="Bharti A.K."/>
            <person name="Gaur A."/>
            <person name="Gupta V."/>
            <person name="Kumar D."/>
            <person name="Ravi V."/>
            <person name="Vij S."/>
            <person name="Kapur A."/>
            <person name="Khurana P."/>
            <person name="Khurana P."/>
            <person name="Khurana J.P."/>
            <person name="Tyagi A.K."/>
            <person name="Gaikwad K."/>
            <person name="Singh A."/>
            <person name="Dalal V."/>
            <person name="Srivastava S."/>
            <person name="Dixit A."/>
            <person name="Pal A.K."/>
            <person name="Ghazi I.A."/>
            <person name="Yadav M."/>
            <person name="Pandit A."/>
            <person name="Bhargava A."/>
            <person name="Sureshbabu K."/>
            <person name="Batra K."/>
            <person name="Sharma T.R."/>
            <person name="Mohapatra T."/>
            <person name="Singh N.K."/>
            <person name="Messing J."/>
            <person name="Nelson A.B."/>
            <person name="Fuks G."/>
            <person name="Kavchok S."/>
            <person name="Keizer G."/>
            <person name="Linton E."/>
            <person name="Llaca V."/>
            <person name="Song R."/>
            <person name="Tanyolac B."/>
            <person name="Young S."/>
            <person name="Ho-Il K."/>
            <person name="Hahn J.H."/>
            <person name="Sangsakoo G."/>
            <person name="Vanavichit A."/>
            <person name="de Mattos Luiz.A.T."/>
            <person name="Zimmer P.D."/>
            <person name="Malone G."/>
            <person name="Dellagostin O."/>
            <person name="de Oliveira A.C."/>
            <person name="Bevan M."/>
            <person name="Bancroft I."/>
            <person name="Minx P."/>
            <person name="Cordum H."/>
            <person name="Wilson R."/>
            <person name="Cheng Z."/>
            <person name="Jin W."/>
            <person name="Jiang J."/>
            <person name="Leong S.A."/>
            <person name="Iwama H."/>
            <person name="Gojobori T."/>
            <person name="Itoh T."/>
            <person name="Niimura Y."/>
            <person name="Fujii Y."/>
            <person name="Habara T."/>
            <person name="Sakai H."/>
            <person name="Sato Y."/>
            <person name="Wilson G."/>
            <person name="Kumar K."/>
            <person name="McCouch S."/>
            <person name="Juretic N."/>
            <person name="Hoen D."/>
            <person name="Wright S."/>
            <person name="Bruskiewich R."/>
            <person name="Bureau T."/>
            <person name="Miyao A."/>
            <person name="Hirochika H."/>
            <person name="Nishikawa T."/>
            <person name="Kadowaki K."/>
            <person name="Sugiura M."/>
            <person name="Burr B."/>
            <person name="Sasaki T."/>
        </authorList>
    </citation>
    <scope>NUCLEOTIDE SEQUENCE [LARGE SCALE GENOMIC DNA]</scope>
    <source>
        <strain evidence="3">cv. Nipponbare</strain>
    </source>
</reference>
<evidence type="ECO:0000313" key="2">
    <source>
        <dbReference type="EMBL" id="BAS88483.1"/>
    </source>
</evidence>
<sequence length="115" mass="12700">MSSARRRQPTPPLTAANCCDHHRPPPLHRYRGHHTSVSSASAPSCPSPPDSATSAPVIVRLYRRQFRPSWHRRCQKPPRQIRAGSGALVHCRQCLQTSAAIPPNNAARTHYPAAD</sequence>
<gene>
    <name evidence="2" type="ordered locus">Os04g0304900</name>
    <name evidence="2" type="ORF">OSNPB_040304900</name>
</gene>
<accession>A0A0P0W894</accession>